<dbReference type="Gene3D" id="3.30.1600.10">
    <property type="entry name" value="SIR2/SIRT2 'Small Domain"/>
    <property type="match status" value="1"/>
</dbReference>
<comment type="catalytic activity">
    <reaction evidence="3">
        <text>N(6)-acetyl-L-lysyl-[protein] + NAD(+) + H2O = 2''-O-acetyl-ADP-D-ribose + nicotinamide + L-lysyl-[protein]</text>
        <dbReference type="Rhea" id="RHEA:43636"/>
        <dbReference type="Rhea" id="RHEA-COMP:9752"/>
        <dbReference type="Rhea" id="RHEA-COMP:10731"/>
        <dbReference type="ChEBI" id="CHEBI:15377"/>
        <dbReference type="ChEBI" id="CHEBI:17154"/>
        <dbReference type="ChEBI" id="CHEBI:29969"/>
        <dbReference type="ChEBI" id="CHEBI:57540"/>
        <dbReference type="ChEBI" id="CHEBI:61930"/>
        <dbReference type="ChEBI" id="CHEBI:83767"/>
        <dbReference type="EC" id="2.3.1.286"/>
    </reaction>
</comment>
<evidence type="ECO:0000256" key="3">
    <source>
        <dbReference type="HAMAP-Rule" id="MF_01121"/>
    </source>
</evidence>
<accession>A0A498C695</accession>
<keyword evidence="1" id="KW-0808">Transferase</keyword>
<feature type="binding site" evidence="3 4">
    <location>
        <position position="138"/>
    </location>
    <ligand>
        <name>Zn(2+)</name>
        <dbReference type="ChEBI" id="CHEBI:29105"/>
    </ligand>
</feature>
<dbReference type="HAMAP" id="MF_01121">
    <property type="entry name" value="Sirtuin_ClassIII"/>
    <property type="match status" value="1"/>
</dbReference>
<feature type="binding site" evidence="3">
    <location>
        <position position="78"/>
    </location>
    <ligand>
        <name>substrate</name>
    </ligand>
</feature>
<dbReference type="InterPro" id="IPR026591">
    <property type="entry name" value="Sirtuin_cat_small_dom_sf"/>
</dbReference>
<dbReference type="InterPro" id="IPR029035">
    <property type="entry name" value="DHS-like_NAD/FAD-binding_dom"/>
</dbReference>
<dbReference type="AlphaFoldDB" id="A0A498C695"/>
<keyword evidence="3 4" id="KW-0479">Metal-binding</keyword>
<dbReference type="CDD" id="cd01412">
    <property type="entry name" value="SIRT5_Af1_CobB"/>
    <property type="match status" value="1"/>
</dbReference>
<feature type="binding site" evidence="3">
    <location>
        <position position="75"/>
    </location>
    <ligand>
        <name>substrate</name>
    </ligand>
</feature>
<dbReference type="GO" id="GO:0005737">
    <property type="term" value="C:cytoplasm"/>
    <property type="evidence" value="ECO:0007669"/>
    <property type="project" value="UniProtKB-SubCell"/>
</dbReference>
<feature type="domain" description="Deacetylase sirtuin-type" evidence="5">
    <location>
        <begin position="1"/>
        <end position="250"/>
    </location>
</feature>
<feature type="binding site" evidence="3">
    <location>
        <begin position="189"/>
        <end position="191"/>
    </location>
    <ligand>
        <name>NAD(+)</name>
        <dbReference type="ChEBI" id="CHEBI:57540"/>
    </ligand>
</feature>
<keyword evidence="7" id="KW-1185">Reference proteome</keyword>
<feature type="binding site" evidence="3 4">
    <location>
        <position position="152"/>
    </location>
    <ligand>
        <name>Zn(2+)</name>
        <dbReference type="ChEBI" id="CHEBI:29105"/>
    </ligand>
</feature>
<comment type="cofactor">
    <cofactor evidence="3">
        <name>Zn(2+)</name>
        <dbReference type="ChEBI" id="CHEBI:29105"/>
    </cofactor>
    <text evidence="3">Binds 1 zinc ion per subunit.</text>
</comment>
<protein>
    <recommendedName>
        <fullName evidence="3">NAD-dependent protein deacylase</fullName>
        <ecNumber evidence="3">2.3.1.286</ecNumber>
    </recommendedName>
    <alternativeName>
        <fullName evidence="3">Regulatory protein SIR2 homolog</fullName>
    </alternativeName>
</protein>
<evidence type="ECO:0000256" key="4">
    <source>
        <dbReference type="PROSITE-ProRule" id="PRU00236"/>
    </source>
</evidence>
<proteinExistence type="inferred from homology"/>
<dbReference type="GO" id="GO:0017136">
    <property type="term" value="F:histone deacetylase activity, NAD-dependent"/>
    <property type="evidence" value="ECO:0007669"/>
    <property type="project" value="TreeGrafter"/>
</dbReference>
<dbReference type="InterPro" id="IPR027546">
    <property type="entry name" value="Sirtuin_class_III"/>
</dbReference>
<comment type="subcellular location">
    <subcellularLocation>
        <location evidence="3">Cytoplasm</location>
    </subcellularLocation>
</comment>
<feature type="active site" description="Proton acceptor" evidence="3 4">
    <location>
        <position position="127"/>
    </location>
</feature>
<dbReference type="GO" id="GO:0008270">
    <property type="term" value="F:zinc ion binding"/>
    <property type="evidence" value="ECO:0007669"/>
    <property type="project" value="UniProtKB-UniRule"/>
</dbReference>
<dbReference type="EMBL" id="RCDA01000001">
    <property type="protein sequence ID" value="RLK50873.1"/>
    <property type="molecule type" value="Genomic_DNA"/>
</dbReference>
<keyword evidence="3" id="KW-0963">Cytoplasm</keyword>
<feature type="binding site" evidence="3">
    <location>
        <begin position="109"/>
        <end position="112"/>
    </location>
    <ligand>
        <name>NAD(+)</name>
        <dbReference type="ChEBI" id="CHEBI:57540"/>
    </ligand>
</feature>
<dbReference type="GO" id="GO:0036055">
    <property type="term" value="F:protein-succinyllysine desuccinylase activity"/>
    <property type="evidence" value="ECO:0007669"/>
    <property type="project" value="UniProtKB-UniRule"/>
</dbReference>
<evidence type="ECO:0000259" key="5">
    <source>
        <dbReference type="PROSITE" id="PS50305"/>
    </source>
</evidence>
<comment type="catalytic activity">
    <reaction evidence="3">
        <text>N(6)-succinyl-L-lysyl-[protein] + NAD(+) + H2O = 2''-O-succinyl-ADP-D-ribose + nicotinamide + L-lysyl-[protein]</text>
        <dbReference type="Rhea" id="RHEA:47668"/>
        <dbReference type="Rhea" id="RHEA-COMP:9752"/>
        <dbReference type="Rhea" id="RHEA-COMP:11877"/>
        <dbReference type="ChEBI" id="CHEBI:15377"/>
        <dbReference type="ChEBI" id="CHEBI:17154"/>
        <dbReference type="ChEBI" id="CHEBI:29969"/>
        <dbReference type="ChEBI" id="CHEBI:57540"/>
        <dbReference type="ChEBI" id="CHEBI:87830"/>
        <dbReference type="ChEBI" id="CHEBI:87832"/>
    </reaction>
</comment>
<dbReference type="SUPFAM" id="SSF52467">
    <property type="entry name" value="DHS-like NAD/FAD-binding domain"/>
    <property type="match status" value="1"/>
</dbReference>
<reference evidence="6 7" key="1">
    <citation type="submission" date="2018-10" db="EMBL/GenBank/DDBJ databases">
        <title>Genomic Encyclopedia of Type Strains, Phase IV (KMG-IV): sequencing the most valuable type-strain genomes for metagenomic binning, comparative biology and taxonomic classification.</title>
        <authorList>
            <person name="Goeker M."/>
        </authorList>
    </citation>
    <scope>NUCLEOTIDE SEQUENCE [LARGE SCALE GENOMIC DNA]</scope>
    <source>
        <strain evidence="6 7">DSM 12769</strain>
    </source>
</reference>
<comment type="caution">
    <text evidence="6">The sequence shown here is derived from an EMBL/GenBank/DDBJ whole genome shotgun (WGS) entry which is preliminary data.</text>
</comment>
<keyword evidence="2 3" id="KW-0520">NAD</keyword>
<dbReference type="PANTHER" id="PTHR11085:SF10">
    <property type="entry name" value="NAD-DEPENDENT PROTEIN DEACYLASE SIRTUIN-5, MITOCHONDRIAL-RELATED"/>
    <property type="match status" value="1"/>
</dbReference>
<evidence type="ECO:0000313" key="7">
    <source>
        <dbReference type="Proteomes" id="UP000275461"/>
    </source>
</evidence>
<evidence type="ECO:0000256" key="1">
    <source>
        <dbReference type="ARBA" id="ARBA00022679"/>
    </source>
</evidence>
<evidence type="ECO:0000313" key="6">
    <source>
        <dbReference type="EMBL" id="RLK50873.1"/>
    </source>
</evidence>
<name>A0A498C695_9GAMM</name>
<gene>
    <name evidence="3" type="primary">cobB</name>
    <name evidence="6" type="ORF">DFR31_0782</name>
</gene>
<feature type="binding site" evidence="3 4">
    <location>
        <position position="135"/>
    </location>
    <ligand>
        <name>Zn(2+)</name>
        <dbReference type="ChEBI" id="CHEBI:29105"/>
    </ligand>
</feature>
<dbReference type="InterPro" id="IPR050134">
    <property type="entry name" value="NAD-dep_sirtuin_deacylases"/>
</dbReference>
<comment type="function">
    <text evidence="3">NAD-dependent lysine deacetylase and desuccinylase that specifically removes acetyl and succinyl groups on target proteins. Modulates the activities of several proteins which are inactive in their acylated form.</text>
</comment>
<dbReference type="GO" id="GO:0070403">
    <property type="term" value="F:NAD+ binding"/>
    <property type="evidence" value="ECO:0007669"/>
    <property type="project" value="UniProtKB-UniRule"/>
</dbReference>
<dbReference type="PANTHER" id="PTHR11085">
    <property type="entry name" value="NAD-DEPENDENT PROTEIN DEACYLASE SIRTUIN-5, MITOCHONDRIAL-RELATED"/>
    <property type="match status" value="1"/>
</dbReference>
<dbReference type="InterPro" id="IPR003000">
    <property type="entry name" value="Sirtuin"/>
</dbReference>
<organism evidence="6 7">
    <name type="scientific">Alkalispirillum mobile</name>
    <dbReference type="NCBI Taxonomy" id="85925"/>
    <lineage>
        <taxon>Bacteria</taxon>
        <taxon>Pseudomonadati</taxon>
        <taxon>Pseudomonadota</taxon>
        <taxon>Gammaproteobacteria</taxon>
        <taxon>Chromatiales</taxon>
        <taxon>Ectothiorhodospiraceae</taxon>
        <taxon>Alkalispirillum</taxon>
    </lineage>
</organism>
<feature type="binding site" evidence="3 4">
    <location>
        <position position="149"/>
    </location>
    <ligand>
        <name>Zn(2+)</name>
        <dbReference type="ChEBI" id="CHEBI:29105"/>
    </ligand>
</feature>
<sequence>MRERDVASEAMNQHLVTRLRAARRPVVLTGAGMSAESGVPTFREAQSGLWARFDPMELATPEAFERHPQRVLDWYAWRRELVARAKPHAGHRALAHWEAANPALWVITQNVDGMHQRAGSHRVVELHGRIDRDRCHHCAAVAEPPAKACARCGGPLRPDVVWFGEMLPEQALRQAFQAVVEADLVLSVGTSTLVQPAASLPEEALAAGVPVVEINPEATPLSDRVDHWLPGTASAWLPRLVAVVTRESQY</sequence>
<dbReference type="NCBIfam" id="NF001753">
    <property type="entry name" value="PRK00481.1-3"/>
    <property type="match status" value="1"/>
</dbReference>
<dbReference type="EC" id="2.3.1.286" evidence="3"/>
<comment type="caution">
    <text evidence="3">Lacks conserved residue(s) required for the propagation of feature annotation.</text>
</comment>
<dbReference type="Proteomes" id="UP000275461">
    <property type="component" value="Unassembled WGS sequence"/>
</dbReference>
<dbReference type="PROSITE" id="PS50305">
    <property type="entry name" value="SIRTUIN"/>
    <property type="match status" value="1"/>
</dbReference>
<feature type="binding site" evidence="3">
    <location>
        <begin position="215"/>
        <end position="217"/>
    </location>
    <ligand>
        <name>NAD(+)</name>
        <dbReference type="ChEBI" id="CHEBI:57540"/>
    </ligand>
</feature>
<evidence type="ECO:0000256" key="2">
    <source>
        <dbReference type="ARBA" id="ARBA00023027"/>
    </source>
</evidence>
<feature type="binding site" evidence="3">
    <location>
        <position position="233"/>
    </location>
    <ligand>
        <name>NAD(+)</name>
        <dbReference type="ChEBI" id="CHEBI:57540"/>
    </ligand>
</feature>
<dbReference type="Pfam" id="PF02146">
    <property type="entry name" value="SIR2"/>
    <property type="match status" value="1"/>
</dbReference>
<keyword evidence="3 4" id="KW-0862">Zinc</keyword>
<dbReference type="InterPro" id="IPR026590">
    <property type="entry name" value="Ssirtuin_cat_dom"/>
</dbReference>
<dbReference type="GO" id="GO:0036054">
    <property type="term" value="F:protein-malonyllysine demalonylase activity"/>
    <property type="evidence" value="ECO:0007669"/>
    <property type="project" value="InterPro"/>
</dbReference>
<comment type="domain">
    <text evidence="3">2 residues (Tyr-75 and Arg-78) present in a large hydrophobic pocket are probably involved in substrate specificity. They are important for desuccinylation activity, but dispensable for deacetylation activity.</text>
</comment>
<dbReference type="Gene3D" id="3.40.50.1220">
    <property type="entry name" value="TPP-binding domain"/>
    <property type="match status" value="1"/>
</dbReference>
<comment type="similarity">
    <text evidence="3">Belongs to the sirtuin family. Class III subfamily.</text>
</comment>